<dbReference type="AlphaFoldDB" id="A0AAV1ZM83"/>
<evidence type="ECO:0000256" key="1">
    <source>
        <dbReference type="SAM" id="MobiDB-lite"/>
    </source>
</evidence>
<dbReference type="EMBL" id="CAXIEN010000061">
    <property type="protein sequence ID" value="CAL1272491.1"/>
    <property type="molecule type" value="Genomic_DNA"/>
</dbReference>
<gene>
    <name evidence="2" type="ORF">LARSCL_LOCUS6419</name>
</gene>
<evidence type="ECO:0000313" key="3">
    <source>
        <dbReference type="Proteomes" id="UP001497382"/>
    </source>
</evidence>
<proteinExistence type="predicted"/>
<comment type="caution">
    <text evidence="2">The sequence shown here is derived from an EMBL/GenBank/DDBJ whole genome shotgun (WGS) entry which is preliminary data.</text>
</comment>
<sequence>GSCAPPRRTQTNISPGAIPDGKEKVPRRGCRISHDFKRVFFDVIEQTKTSNFCFSHLYYFLFSRLLRLYCLIFRATERLCRCVFLVGGLYRGTCLRTTHPHANWLAQR</sequence>
<reference evidence="2 3" key="1">
    <citation type="submission" date="2024-04" db="EMBL/GenBank/DDBJ databases">
        <authorList>
            <person name="Rising A."/>
            <person name="Reimegard J."/>
            <person name="Sonavane S."/>
            <person name="Akerstrom W."/>
            <person name="Nylinder S."/>
            <person name="Hedman E."/>
            <person name="Kallberg Y."/>
        </authorList>
    </citation>
    <scope>NUCLEOTIDE SEQUENCE [LARGE SCALE GENOMIC DNA]</scope>
</reference>
<accession>A0AAV1ZM83</accession>
<organism evidence="2 3">
    <name type="scientific">Larinioides sclopetarius</name>
    <dbReference type="NCBI Taxonomy" id="280406"/>
    <lineage>
        <taxon>Eukaryota</taxon>
        <taxon>Metazoa</taxon>
        <taxon>Ecdysozoa</taxon>
        <taxon>Arthropoda</taxon>
        <taxon>Chelicerata</taxon>
        <taxon>Arachnida</taxon>
        <taxon>Araneae</taxon>
        <taxon>Araneomorphae</taxon>
        <taxon>Entelegynae</taxon>
        <taxon>Araneoidea</taxon>
        <taxon>Araneidae</taxon>
        <taxon>Larinioides</taxon>
    </lineage>
</organism>
<keyword evidence="3" id="KW-1185">Reference proteome</keyword>
<protein>
    <submittedName>
        <fullName evidence="2">Uncharacterized protein</fullName>
    </submittedName>
</protein>
<name>A0AAV1ZM83_9ARAC</name>
<evidence type="ECO:0000313" key="2">
    <source>
        <dbReference type="EMBL" id="CAL1272491.1"/>
    </source>
</evidence>
<feature type="region of interest" description="Disordered" evidence="1">
    <location>
        <begin position="1"/>
        <end position="26"/>
    </location>
</feature>
<feature type="non-terminal residue" evidence="2">
    <location>
        <position position="1"/>
    </location>
</feature>
<dbReference type="Proteomes" id="UP001497382">
    <property type="component" value="Unassembled WGS sequence"/>
</dbReference>